<reference evidence="1 2" key="1">
    <citation type="journal article" date="2014" name="Genome Biol. Evol.">
        <title>Comparative Genomics of the Campylobacter lari Group.</title>
        <authorList>
            <person name="Miller W.G."/>
            <person name="Yee E."/>
            <person name="Chapman M.H."/>
            <person name="Smith T.P."/>
            <person name="Bono J.L."/>
            <person name="Huynh S."/>
            <person name="Parker C.T."/>
            <person name="Vandamme P."/>
            <person name="Luong K."/>
            <person name="Korlach J."/>
        </authorList>
    </citation>
    <scope>NUCLEOTIDE SEQUENCE [LARGE SCALE GENOMIC DNA]</scope>
    <source>
        <strain evidence="1 2">LMG 24374</strain>
    </source>
</reference>
<dbReference type="Proteomes" id="UP000031135">
    <property type="component" value="Chromosome"/>
</dbReference>
<dbReference type="GO" id="GO:0016757">
    <property type="term" value="F:glycosyltransferase activity"/>
    <property type="evidence" value="ECO:0007669"/>
    <property type="project" value="InterPro"/>
</dbReference>
<dbReference type="InterPro" id="IPR002495">
    <property type="entry name" value="Glyco_trans_8"/>
</dbReference>
<accession>A0A0A8H8T5</accession>
<name>A0A0A8H8T5_9BACT</name>
<sequence>MKYELGILLAATKNSSFTIGTLLINIMDVMKQHVDVFYILHDGFSLEDQNIMRKITQGKNIHFISFTQEEFLHSLGKNQKDAASLFFLKRWTHMAFARFETFKFLHECKSIIYLDFDVLLLKSIHELKKLQNKKYHFGARLGKTLLQTALPLEKEYSKERVYQTGILVFTDHISNPLQCYQFIYNQLSQHTKNWQDQGIFTLMVLKNHFKVKDFKDKYTGSTHYLTNLMQNASIVHACGTNSRFWNSKFCNQTWPRWQEYYEKWLKLGGSKYIGSFHKDNKQSIQRTRYHLSYKLGYAFIECTKDKKKIPFLPFTLLKIYYKHTKLAKQYQKDLKTKPYLKLPPLSSYDDYKSEGIKNQNTYSYKIGQALIKAQKNWHKGGYIKFIKELKHFAKEYKNKQK</sequence>
<dbReference type="Gene3D" id="3.90.550.10">
    <property type="entry name" value="Spore Coat Polysaccharide Biosynthesis Protein SpsA, Chain A"/>
    <property type="match status" value="1"/>
</dbReference>
<organism evidence="1 2">
    <name type="scientific">Campylobacter subantarcticus LMG 24374</name>
    <dbReference type="NCBI Taxonomy" id="1388751"/>
    <lineage>
        <taxon>Bacteria</taxon>
        <taxon>Pseudomonadati</taxon>
        <taxon>Campylobacterota</taxon>
        <taxon>Epsilonproteobacteria</taxon>
        <taxon>Campylobacterales</taxon>
        <taxon>Campylobacteraceae</taxon>
        <taxon>Campylobacter</taxon>
    </lineage>
</organism>
<dbReference type="KEGG" id="csm:CSUB8521_0682"/>
<dbReference type="Pfam" id="PF01501">
    <property type="entry name" value="Glyco_transf_8"/>
    <property type="match status" value="1"/>
</dbReference>
<dbReference type="OrthoDB" id="5460665at2"/>
<protein>
    <recommendedName>
        <fullName evidence="3">Glycosyltransferase, family 8</fullName>
    </recommendedName>
</protein>
<dbReference type="HOGENOM" id="CLU_686402_0_0_7"/>
<dbReference type="InterPro" id="IPR029044">
    <property type="entry name" value="Nucleotide-diphossugar_trans"/>
</dbReference>
<evidence type="ECO:0008006" key="3">
    <source>
        <dbReference type="Google" id="ProtNLM"/>
    </source>
</evidence>
<evidence type="ECO:0000313" key="1">
    <source>
        <dbReference type="EMBL" id="AJC90533.1"/>
    </source>
</evidence>
<dbReference type="RefSeq" id="WP_039663393.1">
    <property type="nucleotide sequence ID" value="NZ_CP007772.1"/>
</dbReference>
<proteinExistence type="predicted"/>
<dbReference type="SUPFAM" id="SSF53448">
    <property type="entry name" value="Nucleotide-diphospho-sugar transferases"/>
    <property type="match status" value="1"/>
</dbReference>
<gene>
    <name evidence="1" type="ORF">CSUB8521_0682</name>
</gene>
<evidence type="ECO:0000313" key="2">
    <source>
        <dbReference type="Proteomes" id="UP000031135"/>
    </source>
</evidence>
<dbReference type="AlphaFoldDB" id="A0A0A8H8T5"/>
<dbReference type="EMBL" id="CP007772">
    <property type="protein sequence ID" value="AJC90533.1"/>
    <property type="molecule type" value="Genomic_DNA"/>
</dbReference>